<evidence type="ECO:0000256" key="6">
    <source>
        <dbReference type="ARBA" id="ARBA00023136"/>
    </source>
</evidence>
<dbReference type="GO" id="GO:0005773">
    <property type="term" value="C:vacuole"/>
    <property type="evidence" value="ECO:0007669"/>
    <property type="project" value="GOC"/>
</dbReference>
<gene>
    <name evidence="9" type="ORF">DTER00134_LOCUS22036</name>
</gene>
<name>A0A7S3R9X2_DUNTE</name>
<feature type="region of interest" description="Disordered" evidence="7">
    <location>
        <begin position="147"/>
        <end position="175"/>
    </location>
</feature>
<keyword evidence="3 8" id="KW-0812">Transmembrane</keyword>
<dbReference type="EMBL" id="HBIP01036282">
    <property type="protein sequence ID" value="CAE0506960.1"/>
    <property type="molecule type" value="Transcribed_RNA"/>
</dbReference>
<evidence type="ECO:0000256" key="5">
    <source>
        <dbReference type="ARBA" id="ARBA00022989"/>
    </source>
</evidence>
<feature type="compositionally biased region" description="Basic and acidic residues" evidence="7">
    <location>
        <begin position="155"/>
        <end position="167"/>
    </location>
</feature>
<accession>A0A7S3R9X2</accession>
<feature type="transmembrane region" description="Helical" evidence="8">
    <location>
        <begin position="50"/>
        <end position="72"/>
    </location>
</feature>
<organism evidence="9">
    <name type="scientific">Dunaliella tertiolecta</name>
    <name type="common">Green alga</name>
    <dbReference type="NCBI Taxonomy" id="3047"/>
    <lineage>
        <taxon>Eukaryota</taxon>
        <taxon>Viridiplantae</taxon>
        <taxon>Chlorophyta</taxon>
        <taxon>core chlorophytes</taxon>
        <taxon>Chlorophyceae</taxon>
        <taxon>CS clade</taxon>
        <taxon>Chlamydomonadales</taxon>
        <taxon>Dunaliellaceae</taxon>
        <taxon>Dunaliella</taxon>
    </lineage>
</organism>
<feature type="transmembrane region" description="Helical" evidence="8">
    <location>
        <begin position="124"/>
        <end position="141"/>
    </location>
</feature>
<evidence type="ECO:0000256" key="2">
    <source>
        <dbReference type="ARBA" id="ARBA00009950"/>
    </source>
</evidence>
<evidence type="ECO:0000256" key="3">
    <source>
        <dbReference type="ARBA" id="ARBA00022692"/>
    </source>
</evidence>
<evidence type="ECO:0000256" key="4">
    <source>
        <dbReference type="ARBA" id="ARBA00022824"/>
    </source>
</evidence>
<dbReference type="InterPro" id="IPR008506">
    <property type="entry name" value="SND2/TMEM208"/>
</dbReference>
<evidence type="ECO:0000256" key="1">
    <source>
        <dbReference type="ARBA" id="ARBA00004477"/>
    </source>
</evidence>
<evidence type="ECO:0000256" key="7">
    <source>
        <dbReference type="SAM" id="MobiDB-lite"/>
    </source>
</evidence>
<dbReference type="GO" id="GO:0005789">
    <property type="term" value="C:endoplasmic reticulum membrane"/>
    <property type="evidence" value="ECO:0007669"/>
    <property type="project" value="UniProtKB-SubCell"/>
</dbReference>
<keyword evidence="5 8" id="KW-1133">Transmembrane helix</keyword>
<proteinExistence type="inferred from homology"/>
<dbReference type="AlphaFoldDB" id="A0A7S3R9X2"/>
<dbReference type="PANTHER" id="PTHR13505:SF7">
    <property type="entry name" value="TRANSMEMBRANE PROTEIN 208"/>
    <property type="match status" value="1"/>
</dbReference>
<protein>
    <recommendedName>
        <fullName evidence="10">Transmembrane protein 208</fullName>
    </recommendedName>
</protein>
<evidence type="ECO:0000256" key="8">
    <source>
        <dbReference type="SAM" id="Phobius"/>
    </source>
</evidence>
<dbReference type="PANTHER" id="PTHR13505">
    <property type="entry name" value="TRANSMEMBRANE PROTEIN 208"/>
    <property type="match status" value="1"/>
</dbReference>
<dbReference type="Pfam" id="PF05620">
    <property type="entry name" value="TMEM208_SND2"/>
    <property type="match status" value="1"/>
</dbReference>
<reference evidence="9" key="1">
    <citation type="submission" date="2021-01" db="EMBL/GenBank/DDBJ databases">
        <authorList>
            <person name="Corre E."/>
            <person name="Pelletier E."/>
            <person name="Niang G."/>
            <person name="Scheremetjew M."/>
            <person name="Finn R."/>
            <person name="Kale V."/>
            <person name="Holt S."/>
            <person name="Cochrane G."/>
            <person name="Meng A."/>
            <person name="Brown T."/>
            <person name="Cohen L."/>
        </authorList>
    </citation>
    <scope>NUCLEOTIDE SEQUENCE</scope>
    <source>
        <strain evidence="9">CCMP1320</strain>
    </source>
</reference>
<evidence type="ECO:0000313" key="9">
    <source>
        <dbReference type="EMBL" id="CAE0506960.1"/>
    </source>
</evidence>
<keyword evidence="4" id="KW-0256">Endoplasmic reticulum</keyword>
<keyword evidence="6 8" id="KW-0472">Membrane</keyword>
<comment type="similarity">
    <text evidence="2">Belongs to the TMEM208 family.</text>
</comment>
<comment type="subcellular location">
    <subcellularLocation>
        <location evidence="1">Endoplasmic reticulum membrane</location>
        <topology evidence="1">Multi-pass membrane protein</topology>
    </subcellularLocation>
</comment>
<dbReference type="GO" id="GO:0006624">
    <property type="term" value="P:vacuolar protein processing"/>
    <property type="evidence" value="ECO:0007669"/>
    <property type="project" value="TreeGrafter"/>
</dbReference>
<sequence length="175" mass="19715">MGNQGAKKRLDQNAKRMRSLRIAFIIGLLAQLSARGLALARGNSTPGWLWVGTALSMAISWFTLSSIAAFAAPTWGKDGELLDGGADLSMGGMCGYYHDILYISVFVQVTSLLSTWFWMFYLLIPAYGLYKLFVLVIIPYFQKPASSEEGQMSEAMRKKLEKTEKRAERRRQKRF</sequence>
<evidence type="ECO:0008006" key="10">
    <source>
        <dbReference type="Google" id="ProtNLM"/>
    </source>
</evidence>